<accession>A0ABY6HNB1</accession>
<dbReference type="EMBL" id="CP104013">
    <property type="protein sequence ID" value="UYP44793.1"/>
    <property type="molecule type" value="Genomic_DNA"/>
</dbReference>
<sequence>MQGDPILLGKFQFLLKDEILIHYLEVSREIHQPIDQYCELEVPNKPSNARKVKSLDKN</sequence>
<proteinExistence type="predicted"/>
<evidence type="ECO:0000313" key="2">
    <source>
        <dbReference type="Proteomes" id="UP001208689"/>
    </source>
</evidence>
<reference evidence="1" key="1">
    <citation type="submission" date="2022-09" db="EMBL/GenBank/DDBJ databases">
        <title>Actin cytoskeleton and complex cell architecture in an #Asgard archaeon.</title>
        <authorList>
            <person name="Ponce Toledo R.I."/>
            <person name="Schleper C."/>
            <person name="Rodrigues Oliveira T."/>
            <person name="Wollweber F."/>
            <person name="Xu J."/>
            <person name="Rittmann S."/>
            <person name="Klingl A."/>
            <person name="Pilhofer M."/>
        </authorList>
    </citation>
    <scope>NUCLEOTIDE SEQUENCE</scope>
    <source>
        <strain evidence="1">B-35</strain>
    </source>
</reference>
<keyword evidence="2" id="KW-1185">Reference proteome</keyword>
<protein>
    <submittedName>
        <fullName evidence="1">Uncharacterized protein</fullName>
    </submittedName>
</protein>
<gene>
    <name evidence="1" type="ORF">NEF87_001078</name>
</gene>
<evidence type="ECO:0000313" key="1">
    <source>
        <dbReference type="EMBL" id="UYP44793.1"/>
    </source>
</evidence>
<name>A0ABY6HNB1_9ARCH</name>
<organism evidence="1 2">
    <name type="scientific">Candidatus Lokiarchaeum ossiferum</name>
    <dbReference type="NCBI Taxonomy" id="2951803"/>
    <lineage>
        <taxon>Archaea</taxon>
        <taxon>Promethearchaeati</taxon>
        <taxon>Promethearchaeota</taxon>
        <taxon>Promethearchaeia</taxon>
        <taxon>Promethearchaeales</taxon>
        <taxon>Promethearchaeaceae</taxon>
        <taxon>Candidatus Lokiarchaeum</taxon>
    </lineage>
</organism>
<dbReference type="Proteomes" id="UP001208689">
    <property type="component" value="Chromosome"/>
</dbReference>